<dbReference type="RefSeq" id="WP_201310451.1">
    <property type="nucleotide sequence ID" value="NZ_BLYI01000027.1"/>
</dbReference>
<sequence>MPKGSPELTRARKEEIINACAELYETMNFKDVTLKEIGKKTSFSRTLIYYYFHTKEEIFLALLQREYEAWIQDLNSIQQSHQKMSVEQFADELARSLERRDRLLKLMSMNHYDMESNSRMENLVAFKTVYGKSMRTVAGCLKKFFPQMTPDDRQGFIYAFFPFLFGVYPYTVVTDKQKEAMEQAHANYVFLSIHEIIESITVKLLHGFIPK</sequence>
<dbReference type="PANTHER" id="PTHR43479:SF11">
    <property type="entry name" value="ACREF_ENVCD OPERON REPRESSOR-RELATED"/>
    <property type="match status" value="1"/>
</dbReference>
<dbReference type="EMBL" id="BLYI01000027">
    <property type="protein sequence ID" value="GFO84726.1"/>
    <property type="molecule type" value="Genomic_DNA"/>
</dbReference>
<reference evidence="5" key="1">
    <citation type="submission" date="2020-06" db="EMBL/GenBank/DDBJ databases">
        <title>Characterization of fructooligosaccharide metabolism and fructooligosaccharide-degrading enzymes in human commensal butyrate producers.</title>
        <authorList>
            <person name="Tanno H."/>
            <person name="Fujii T."/>
            <person name="Hirano K."/>
            <person name="Maeno S."/>
            <person name="Tonozuka T."/>
            <person name="Sakamoto M."/>
            <person name="Ohkuma M."/>
            <person name="Tochio T."/>
            <person name="Endo A."/>
        </authorList>
    </citation>
    <scope>NUCLEOTIDE SEQUENCE</scope>
    <source>
        <strain evidence="5">JCM 17466</strain>
    </source>
</reference>
<dbReference type="InterPro" id="IPR041483">
    <property type="entry name" value="TetR_C_34"/>
</dbReference>
<dbReference type="Gene3D" id="1.10.357.10">
    <property type="entry name" value="Tetracycline Repressor, domain 2"/>
    <property type="match status" value="1"/>
</dbReference>
<dbReference type="InterPro" id="IPR001647">
    <property type="entry name" value="HTH_TetR"/>
</dbReference>
<dbReference type="PANTHER" id="PTHR43479">
    <property type="entry name" value="ACREF/ENVCD OPERON REPRESSOR-RELATED"/>
    <property type="match status" value="1"/>
</dbReference>
<keyword evidence="3" id="KW-0812">Transmembrane</keyword>
<accession>A0A916VCI9</accession>
<organism evidence="5 6">
    <name type="scientific">Anaerostipes butyraticus</name>
    <dbReference type="NCBI Taxonomy" id="645466"/>
    <lineage>
        <taxon>Bacteria</taxon>
        <taxon>Bacillati</taxon>
        <taxon>Bacillota</taxon>
        <taxon>Clostridia</taxon>
        <taxon>Lachnospirales</taxon>
        <taxon>Lachnospiraceae</taxon>
        <taxon>Anaerostipes</taxon>
    </lineage>
</organism>
<dbReference type="Pfam" id="PF00440">
    <property type="entry name" value="TetR_N"/>
    <property type="match status" value="1"/>
</dbReference>
<dbReference type="InterPro" id="IPR009057">
    <property type="entry name" value="Homeodomain-like_sf"/>
</dbReference>
<name>A0A916VCI9_9FIRM</name>
<dbReference type="Pfam" id="PF17929">
    <property type="entry name" value="TetR_C_34"/>
    <property type="match status" value="1"/>
</dbReference>
<evidence type="ECO:0000256" key="2">
    <source>
        <dbReference type="PROSITE-ProRule" id="PRU00335"/>
    </source>
</evidence>
<keyword evidence="3" id="KW-0472">Membrane</keyword>
<gene>
    <name evidence="5" type="ORF">ANBU17_10730</name>
</gene>
<protein>
    <submittedName>
        <fullName evidence="5">TetR family transcriptional regulator</fullName>
    </submittedName>
</protein>
<keyword evidence="3" id="KW-1133">Transmembrane helix</keyword>
<proteinExistence type="predicted"/>
<evidence type="ECO:0000313" key="5">
    <source>
        <dbReference type="EMBL" id="GFO84726.1"/>
    </source>
</evidence>
<dbReference type="GO" id="GO:0003677">
    <property type="term" value="F:DNA binding"/>
    <property type="evidence" value="ECO:0007669"/>
    <property type="project" value="UniProtKB-UniRule"/>
</dbReference>
<keyword evidence="6" id="KW-1185">Reference proteome</keyword>
<dbReference type="PROSITE" id="PS50977">
    <property type="entry name" value="HTH_TETR_2"/>
    <property type="match status" value="1"/>
</dbReference>
<feature type="DNA-binding region" description="H-T-H motif" evidence="2">
    <location>
        <begin position="33"/>
        <end position="52"/>
    </location>
</feature>
<dbReference type="Proteomes" id="UP000613208">
    <property type="component" value="Unassembled WGS sequence"/>
</dbReference>
<feature type="domain" description="HTH tetR-type" evidence="4">
    <location>
        <begin position="10"/>
        <end position="70"/>
    </location>
</feature>
<dbReference type="SUPFAM" id="SSF46689">
    <property type="entry name" value="Homeodomain-like"/>
    <property type="match status" value="1"/>
</dbReference>
<dbReference type="InterPro" id="IPR050624">
    <property type="entry name" value="HTH-type_Tx_Regulator"/>
</dbReference>
<evidence type="ECO:0000313" key="6">
    <source>
        <dbReference type="Proteomes" id="UP000613208"/>
    </source>
</evidence>
<evidence type="ECO:0000256" key="1">
    <source>
        <dbReference type="ARBA" id="ARBA00023125"/>
    </source>
</evidence>
<comment type="caution">
    <text evidence="5">The sequence shown here is derived from an EMBL/GenBank/DDBJ whole genome shotgun (WGS) entry which is preliminary data.</text>
</comment>
<dbReference type="AlphaFoldDB" id="A0A916VCI9"/>
<feature type="transmembrane region" description="Helical" evidence="3">
    <location>
        <begin position="155"/>
        <end position="173"/>
    </location>
</feature>
<evidence type="ECO:0000259" key="4">
    <source>
        <dbReference type="PROSITE" id="PS50977"/>
    </source>
</evidence>
<evidence type="ECO:0000256" key="3">
    <source>
        <dbReference type="SAM" id="Phobius"/>
    </source>
</evidence>
<keyword evidence="1 2" id="KW-0238">DNA-binding</keyword>